<protein>
    <recommendedName>
        <fullName evidence="4">Lipoprotein</fullName>
    </recommendedName>
</protein>
<keyword evidence="3" id="KW-1185">Reference proteome</keyword>
<dbReference type="Proteomes" id="UP000694501">
    <property type="component" value="Unassembled WGS sequence"/>
</dbReference>
<comment type="caution">
    <text evidence="2">The sequence shown here is derived from an EMBL/GenBank/DDBJ whole genome shotgun (WGS) entry which is preliminary data.</text>
</comment>
<evidence type="ECO:0008006" key="4">
    <source>
        <dbReference type="Google" id="ProtNLM"/>
    </source>
</evidence>
<reference evidence="2" key="1">
    <citation type="submission" date="2021-06" db="EMBL/GenBank/DDBJ databases">
        <title>Sequencing of actinobacteria type strains.</title>
        <authorList>
            <person name="Nguyen G.-S."/>
            <person name="Wentzel A."/>
        </authorList>
    </citation>
    <scope>NUCLEOTIDE SEQUENCE</scope>
    <source>
        <strain evidence="2">P38-E01</strain>
    </source>
</reference>
<dbReference type="AlphaFoldDB" id="A0A949JFU0"/>
<feature type="compositionally biased region" description="Basic and acidic residues" evidence="1">
    <location>
        <begin position="226"/>
        <end position="238"/>
    </location>
</feature>
<name>A0A949JFU0_9ACTN</name>
<gene>
    <name evidence="2" type="ORF">JGS22_016860</name>
</gene>
<accession>A0A949JFU0</accession>
<evidence type="ECO:0000256" key="1">
    <source>
        <dbReference type="SAM" id="MobiDB-lite"/>
    </source>
</evidence>
<dbReference type="PROSITE" id="PS51257">
    <property type="entry name" value="PROKAR_LIPOPROTEIN"/>
    <property type="match status" value="1"/>
</dbReference>
<evidence type="ECO:0000313" key="2">
    <source>
        <dbReference type="EMBL" id="MBU7599237.1"/>
    </source>
</evidence>
<proteinExistence type="predicted"/>
<feature type="region of interest" description="Disordered" evidence="1">
    <location>
        <begin position="226"/>
        <end position="248"/>
    </location>
</feature>
<evidence type="ECO:0000313" key="3">
    <source>
        <dbReference type="Proteomes" id="UP000694501"/>
    </source>
</evidence>
<organism evidence="2 3">
    <name type="scientific">Streptomyces tardus</name>
    <dbReference type="NCBI Taxonomy" id="2780544"/>
    <lineage>
        <taxon>Bacteria</taxon>
        <taxon>Bacillati</taxon>
        <taxon>Actinomycetota</taxon>
        <taxon>Actinomycetes</taxon>
        <taxon>Kitasatosporales</taxon>
        <taxon>Streptomycetaceae</taxon>
        <taxon>Streptomyces</taxon>
    </lineage>
</organism>
<dbReference type="EMBL" id="JAELVF020000001">
    <property type="protein sequence ID" value="MBU7599237.1"/>
    <property type="molecule type" value="Genomic_DNA"/>
</dbReference>
<sequence length="248" mass="26097">MCRSTIALGLVLLTGAMSGCGEEQDPDEGTNGVGKLTAKQIEAKARKSAEGADAVRLSGTVVSKGSSYRIDMRLKENGGVGEVSAKDGPRFELLRLAESLYLKADADFWAHDGKGGKQSAADKQAAGKLEGKYVRVHSEDPSYKQLSAFTDMKVLMEGLLSLDGEREVGERKEIGGVRTVQVMAGEGGGGRLDVALVGKPYPLRLERGGGAGVVEMAEWGKDFTLRKPKKEQTVDHGEPGAGSGLSGS</sequence>
<feature type="compositionally biased region" description="Gly residues" evidence="1">
    <location>
        <begin position="239"/>
        <end position="248"/>
    </location>
</feature>